<dbReference type="RefSeq" id="WP_136838870.1">
    <property type="nucleotide sequence ID" value="NZ_SWBR01000001.1"/>
</dbReference>
<keyword evidence="3" id="KW-1185">Reference proteome</keyword>
<organism evidence="2 3">
    <name type="scientific">Pedobacter polaris</name>
    <dbReference type="NCBI Taxonomy" id="2571273"/>
    <lineage>
        <taxon>Bacteria</taxon>
        <taxon>Pseudomonadati</taxon>
        <taxon>Bacteroidota</taxon>
        <taxon>Sphingobacteriia</taxon>
        <taxon>Sphingobacteriales</taxon>
        <taxon>Sphingobacteriaceae</taxon>
        <taxon>Pedobacter</taxon>
    </lineage>
</organism>
<proteinExistence type="predicted"/>
<dbReference type="EMBL" id="SWBR01000001">
    <property type="protein sequence ID" value="TKC12746.1"/>
    <property type="molecule type" value="Genomic_DNA"/>
</dbReference>
<name>A0A4U1CVN0_9SPHI</name>
<evidence type="ECO:0000313" key="3">
    <source>
        <dbReference type="Proteomes" id="UP000309488"/>
    </source>
</evidence>
<reference evidence="2 3" key="1">
    <citation type="submission" date="2019-04" db="EMBL/GenBank/DDBJ databases">
        <title>Pedobacter sp. RP-3-22 sp. nov., isolated from Arctic soil.</title>
        <authorList>
            <person name="Dahal R.H."/>
            <person name="Kim D.-U."/>
        </authorList>
    </citation>
    <scope>NUCLEOTIDE SEQUENCE [LARGE SCALE GENOMIC DNA]</scope>
    <source>
        <strain evidence="2 3">RP-3-22</strain>
    </source>
</reference>
<dbReference type="Proteomes" id="UP000309488">
    <property type="component" value="Unassembled WGS sequence"/>
</dbReference>
<dbReference type="AlphaFoldDB" id="A0A4U1CVN0"/>
<comment type="caution">
    <text evidence="2">The sequence shown here is derived from an EMBL/GenBank/DDBJ whole genome shotgun (WGS) entry which is preliminary data.</text>
</comment>
<evidence type="ECO:0000313" key="2">
    <source>
        <dbReference type="EMBL" id="TKC12746.1"/>
    </source>
</evidence>
<keyword evidence="1" id="KW-1133">Transmembrane helix</keyword>
<feature type="transmembrane region" description="Helical" evidence="1">
    <location>
        <begin position="7"/>
        <end position="28"/>
    </location>
</feature>
<dbReference type="OrthoDB" id="772949at2"/>
<feature type="transmembrane region" description="Helical" evidence="1">
    <location>
        <begin position="48"/>
        <end position="68"/>
    </location>
</feature>
<keyword evidence="1" id="KW-0472">Membrane</keyword>
<keyword evidence="1" id="KW-0812">Transmembrane</keyword>
<accession>A0A4U1CVN0</accession>
<protein>
    <submittedName>
        <fullName evidence="2">Uncharacterized protein</fullName>
    </submittedName>
</protein>
<sequence length="73" mass="8369">MKTRLKLIAAFKIWIVIYPSILLFHYLFGQSISALPTYQKSLILTLTLVPWVIFVGVPLVDFIASIFIKDKTN</sequence>
<evidence type="ECO:0000256" key="1">
    <source>
        <dbReference type="SAM" id="Phobius"/>
    </source>
</evidence>
<gene>
    <name evidence="2" type="ORF">FA048_03760</name>
</gene>